<proteinExistence type="predicted"/>
<gene>
    <name evidence="1" type="ORF">K488DRAFT_55742</name>
</gene>
<name>A0ACB8QDL3_9AGAM</name>
<accession>A0ACB8QDL3</accession>
<organism evidence="1 2">
    <name type="scientific">Vararia minispora EC-137</name>
    <dbReference type="NCBI Taxonomy" id="1314806"/>
    <lineage>
        <taxon>Eukaryota</taxon>
        <taxon>Fungi</taxon>
        <taxon>Dikarya</taxon>
        <taxon>Basidiomycota</taxon>
        <taxon>Agaricomycotina</taxon>
        <taxon>Agaricomycetes</taxon>
        <taxon>Russulales</taxon>
        <taxon>Lachnocladiaceae</taxon>
        <taxon>Vararia</taxon>
    </lineage>
</organism>
<protein>
    <submittedName>
        <fullName evidence="1">Uncharacterized protein</fullName>
    </submittedName>
</protein>
<sequence>MSLPSYDDHDLLPVENGPSSPAYSAGLYDDEQTVPIEHLPLSQPLAVDADSLWSTTHSHCYTGDMLNVSLGRRMWPGIQQPAYGLQAVVQGAIRLSSRCTHVNSLSVTLSGKVNITAAVRSTASNMAKVKIVQETIVLPNPNRDRDGYYPTDHLYHFSVTFPDKCLQSDDPPPPTYCVMSAGLSCEVTYTLKIDIHRKGLRRHEEKRIAIQYLPKSWPVPVLYNDTILDGEARKTVLLRPVWPDNACPYETAKATIPTVLVSIPAGSSVSSGHFFPLRVTILSSDAPALAKLLANSVEVRLMKRTKACLHGQSARSRELILSTASLLEVDTAREGTVIVHLTLPVGQAGKEQSWAVKNVLEAMYHVRISIRAPENAKAFLPVYAHDERVHIATEPWGTAERELLSLGGASAPALGLLDARLDGRADISNPRVFA</sequence>
<evidence type="ECO:0000313" key="2">
    <source>
        <dbReference type="Proteomes" id="UP000814128"/>
    </source>
</evidence>
<keyword evidence="2" id="KW-1185">Reference proteome</keyword>
<dbReference type="EMBL" id="MU273659">
    <property type="protein sequence ID" value="KAI0029732.1"/>
    <property type="molecule type" value="Genomic_DNA"/>
</dbReference>
<evidence type="ECO:0000313" key="1">
    <source>
        <dbReference type="EMBL" id="KAI0029732.1"/>
    </source>
</evidence>
<reference evidence="1" key="2">
    <citation type="journal article" date="2022" name="New Phytol.">
        <title>Evolutionary transition to the ectomycorrhizal habit in the genomes of a hyperdiverse lineage of mushroom-forming fungi.</title>
        <authorList>
            <person name="Looney B."/>
            <person name="Miyauchi S."/>
            <person name="Morin E."/>
            <person name="Drula E."/>
            <person name="Courty P.E."/>
            <person name="Kohler A."/>
            <person name="Kuo A."/>
            <person name="LaButti K."/>
            <person name="Pangilinan J."/>
            <person name="Lipzen A."/>
            <person name="Riley R."/>
            <person name="Andreopoulos W."/>
            <person name="He G."/>
            <person name="Johnson J."/>
            <person name="Nolan M."/>
            <person name="Tritt A."/>
            <person name="Barry K.W."/>
            <person name="Grigoriev I.V."/>
            <person name="Nagy L.G."/>
            <person name="Hibbett D."/>
            <person name="Henrissat B."/>
            <person name="Matheny P.B."/>
            <person name="Labbe J."/>
            <person name="Martin F.M."/>
        </authorList>
    </citation>
    <scope>NUCLEOTIDE SEQUENCE</scope>
    <source>
        <strain evidence="1">EC-137</strain>
    </source>
</reference>
<dbReference type="Proteomes" id="UP000814128">
    <property type="component" value="Unassembled WGS sequence"/>
</dbReference>
<reference evidence="1" key="1">
    <citation type="submission" date="2021-02" db="EMBL/GenBank/DDBJ databases">
        <authorList>
            <consortium name="DOE Joint Genome Institute"/>
            <person name="Ahrendt S."/>
            <person name="Looney B.P."/>
            <person name="Miyauchi S."/>
            <person name="Morin E."/>
            <person name="Drula E."/>
            <person name="Courty P.E."/>
            <person name="Chicoki N."/>
            <person name="Fauchery L."/>
            <person name="Kohler A."/>
            <person name="Kuo A."/>
            <person name="Labutti K."/>
            <person name="Pangilinan J."/>
            <person name="Lipzen A."/>
            <person name="Riley R."/>
            <person name="Andreopoulos W."/>
            <person name="He G."/>
            <person name="Johnson J."/>
            <person name="Barry K.W."/>
            <person name="Grigoriev I.V."/>
            <person name="Nagy L."/>
            <person name="Hibbett D."/>
            <person name="Henrissat B."/>
            <person name="Matheny P.B."/>
            <person name="Labbe J."/>
            <person name="Martin F."/>
        </authorList>
    </citation>
    <scope>NUCLEOTIDE SEQUENCE</scope>
    <source>
        <strain evidence="1">EC-137</strain>
    </source>
</reference>
<comment type="caution">
    <text evidence="1">The sequence shown here is derived from an EMBL/GenBank/DDBJ whole genome shotgun (WGS) entry which is preliminary data.</text>
</comment>